<feature type="region of interest" description="Disordered" evidence="1">
    <location>
        <begin position="36"/>
        <end position="75"/>
    </location>
</feature>
<protein>
    <submittedName>
        <fullName evidence="2">Uncharacterized protein</fullName>
    </submittedName>
</protein>
<keyword evidence="3" id="KW-1185">Reference proteome</keyword>
<comment type="caution">
    <text evidence="2">The sequence shown here is derived from an EMBL/GenBank/DDBJ whole genome shotgun (WGS) entry which is preliminary data.</text>
</comment>
<evidence type="ECO:0000313" key="2">
    <source>
        <dbReference type="EMBL" id="KAL0103753.1"/>
    </source>
</evidence>
<name>A0AAW2EJ50_9HYME</name>
<dbReference type="AlphaFoldDB" id="A0AAW2EJ50"/>
<proteinExistence type="predicted"/>
<dbReference type="EMBL" id="JADYXP020000021">
    <property type="protein sequence ID" value="KAL0103753.1"/>
    <property type="molecule type" value="Genomic_DNA"/>
</dbReference>
<feature type="compositionally biased region" description="Acidic residues" evidence="1">
    <location>
        <begin position="42"/>
        <end position="75"/>
    </location>
</feature>
<sequence>MDPVAEAGGGSITSVYFGKGVGFAATCAHVRNWWDTGADVDTGTDAEAGADVDTGTDADAGVDVDTGTDADAGLDVDAGTDADAGLDVDAGTDADAGLADGVAPRLLAGKKFIFVNKM</sequence>
<gene>
    <name evidence="2" type="ORF">PUN28_017790</name>
</gene>
<evidence type="ECO:0000256" key="1">
    <source>
        <dbReference type="SAM" id="MobiDB-lite"/>
    </source>
</evidence>
<reference evidence="2 3" key="1">
    <citation type="submission" date="2023-03" db="EMBL/GenBank/DDBJ databases">
        <title>High recombination rates correlate with genetic variation in Cardiocondyla obscurior ants.</title>
        <authorList>
            <person name="Errbii M."/>
        </authorList>
    </citation>
    <scope>NUCLEOTIDE SEQUENCE [LARGE SCALE GENOMIC DNA]</scope>
    <source>
        <strain evidence="2">Alpha-2009</strain>
        <tissue evidence="2">Whole body</tissue>
    </source>
</reference>
<evidence type="ECO:0000313" key="3">
    <source>
        <dbReference type="Proteomes" id="UP001430953"/>
    </source>
</evidence>
<accession>A0AAW2EJ50</accession>
<dbReference type="Proteomes" id="UP001430953">
    <property type="component" value="Unassembled WGS sequence"/>
</dbReference>
<organism evidence="2 3">
    <name type="scientific">Cardiocondyla obscurior</name>
    <dbReference type="NCBI Taxonomy" id="286306"/>
    <lineage>
        <taxon>Eukaryota</taxon>
        <taxon>Metazoa</taxon>
        <taxon>Ecdysozoa</taxon>
        <taxon>Arthropoda</taxon>
        <taxon>Hexapoda</taxon>
        <taxon>Insecta</taxon>
        <taxon>Pterygota</taxon>
        <taxon>Neoptera</taxon>
        <taxon>Endopterygota</taxon>
        <taxon>Hymenoptera</taxon>
        <taxon>Apocrita</taxon>
        <taxon>Aculeata</taxon>
        <taxon>Formicoidea</taxon>
        <taxon>Formicidae</taxon>
        <taxon>Myrmicinae</taxon>
        <taxon>Cardiocondyla</taxon>
    </lineage>
</organism>